<dbReference type="SUPFAM" id="SSF49764">
    <property type="entry name" value="HSP20-like chaperones"/>
    <property type="match status" value="1"/>
</dbReference>
<protein>
    <submittedName>
        <fullName evidence="4">Protein SGT1 homolog</fullName>
    </submittedName>
</protein>
<reference evidence="4" key="1">
    <citation type="submission" date="2025-08" db="UniProtKB">
        <authorList>
            <consortium name="RefSeq"/>
        </authorList>
    </citation>
    <scope>IDENTIFICATION</scope>
</reference>
<accession>A0AAJ6QW12</accession>
<evidence type="ECO:0000313" key="3">
    <source>
        <dbReference type="Proteomes" id="UP000694867"/>
    </source>
</evidence>
<evidence type="ECO:0000259" key="2">
    <source>
        <dbReference type="PROSITE" id="PS51203"/>
    </source>
</evidence>
<dbReference type="GO" id="GO:0005737">
    <property type="term" value="C:cytoplasm"/>
    <property type="evidence" value="ECO:0007669"/>
    <property type="project" value="UniProtKB-ARBA"/>
</dbReference>
<keyword evidence="3" id="KW-1185">Reference proteome</keyword>
<dbReference type="Gene3D" id="2.60.40.790">
    <property type="match status" value="1"/>
</dbReference>
<dbReference type="AlphaFoldDB" id="A0AAJ6QW12"/>
<evidence type="ECO:0000259" key="1">
    <source>
        <dbReference type="PROSITE" id="PS51048"/>
    </source>
</evidence>
<dbReference type="RefSeq" id="XP_003747603.1">
    <property type="nucleotide sequence ID" value="XM_003747555.2"/>
</dbReference>
<dbReference type="PROSITE" id="PS51203">
    <property type="entry name" value="CS"/>
    <property type="match status" value="1"/>
</dbReference>
<dbReference type="GeneID" id="100899998"/>
<dbReference type="PROSITE" id="PS51048">
    <property type="entry name" value="SGS"/>
    <property type="match status" value="1"/>
</dbReference>
<sequence>MTTLRHDWYETESQVTIEIFLKNQKTEDVKVEFTKDSVSVHAKLPSDVYDLELNLFQEINPERSSFKVLTTKIEIRLCKTSAGKWSVLERKPDEKPEDKTPSYPTSSLIKHDWDKLEKEIEKDTSSQDVGDLFKQIYMSGDPEVRRAMNKSFLESNGTVLSTNWDEIGKRKTEVKPPSGTEFKTFEN</sequence>
<dbReference type="PANTHER" id="PTHR45862">
    <property type="entry name" value="PROTEIN SGT1 HOMOLOG"/>
    <property type="match status" value="1"/>
</dbReference>
<feature type="domain" description="CS" evidence="2">
    <location>
        <begin position="1"/>
        <end position="89"/>
    </location>
</feature>
<dbReference type="GO" id="GO:0051087">
    <property type="term" value="F:protein-folding chaperone binding"/>
    <property type="evidence" value="ECO:0007669"/>
    <property type="project" value="InterPro"/>
</dbReference>
<dbReference type="Proteomes" id="UP000694867">
    <property type="component" value="Unplaced"/>
</dbReference>
<dbReference type="FunFam" id="2.60.40.790:FF:000012">
    <property type="entry name" value="SGT1 homolog, MIS12 kinetochore complex assembly cochaperone"/>
    <property type="match status" value="1"/>
</dbReference>
<dbReference type="KEGG" id="goe:100899998"/>
<dbReference type="InterPro" id="IPR008978">
    <property type="entry name" value="HSP20-like_chaperone"/>
</dbReference>
<dbReference type="CDD" id="cd06466">
    <property type="entry name" value="p23_CS_SGT1_like"/>
    <property type="match status" value="1"/>
</dbReference>
<organism evidence="3 4">
    <name type="scientific">Galendromus occidentalis</name>
    <name type="common">western predatory mite</name>
    <dbReference type="NCBI Taxonomy" id="34638"/>
    <lineage>
        <taxon>Eukaryota</taxon>
        <taxon>Metazoa</taxon>
        <taxon>Ecdysozoa</taxon>
        <taxon>Arthropoda</taxon>
        <taxon>Chelicerata</taxon>
        <taxon>Arachnida</taxon>
        <taxon>Acari</taxon>
        <taxon>Parasitiformes</taxon>
        <taxon>Mesostigmata</taxon>
        <taxon>Gamasina</taxon>
        <taxon>Phytoseioidea</taxon>
        <taxon>Phytoseiidae</taxon>
        <taxon>Typhlodrominae</taxon>
        <taxon>Galendromus</taxon>
    </lineage>
</organism>
<proteinExistence type="predicted"/>
<dbReference type="Pfam" id="PF05002">
    <property type="entry name" value="SGS"/>
    <property type="match status" value="1"/>
</dbReference>
<dbReference type="InterPro" id="IPR007699">
    <property type="entry name" value="SGS_dom"/>
</dbReference>
<name>A0AAJ6QW12_9ACAR</name>
<gene>
    <name evidence="4" type="primary">LOC100899998</name>
</gene>
<dbReference type="CTD" id="40982"/>
<evidence type="ECO:0000313" key="4">
    <source>
        <dbReference type="RefSeq" id="XP_003747603.1"/>
    </source>
</evidence>
<dbReference type="InterPro" id="IPR044563">
    <property type="entry name" value="Sgt1-like"/>
</dbReference>
<feature type="domain" description="SGS" evidence="1">
    <location>
        <begin position="102"/>
        <end position="187"/>
    </location>
</feature>
<dbReference type="Pfam" id="PF04969">
    <property type="entry name" value="CS"/>
    <property type="match status" value="1"/>
</dbReference>
<dbReference type="InterPro" id="IPR007052">
    <property type="entry name" value="CS_dom"/>
</dbReference>